<dbReference type="PANTHER" id="PTHR11626">
    <property type="entry name" value="FARNESYL-DIPHOSPHATE FARNESYLTRANSFERASE"/>
    <property type="match status" value="1"/>
</dbReference>
<dbReference type="PROSITE" id="PS01044">
    <property type="entry name" value="SQUALEN_PHYTOEN_SYN_1"/>
    <property type="match status" value="1"/>
</dbReference>
<dbReference type="InterPro" id="IPR019845">
    <property type="entry name" value="Squalene/phytoene_synthase_CS"/>
</dbReference>
<feature type="region of interest" description="Disordered" evidence="6">
    <location>
        <begin position="1"/>
        <end position="29"/>
    </location>
</feature>
<sequence>MGLLGPAHHNCAHPNHDEPRRPSPTDAGADLVDILKHPEEICPLIKLRMVVLGAEKRTLPQPHWAFCYTIMSKVARSFAITIVQLDETLRDAILIFYLVLRALDTVEDDMSLSSQVKIPILKDFHEYIYDHDWHFVCGSSDCRVLMDQFHLVRKSFLELDKSHQDVIKDITRRMGAGMAKFIDKEVETIDDLNEYAHYVAGLVGVGLSKIFHASSIEDLSPEYLSNTMGCLLQKANVIRDYLEDIEEIPRPRMFWPREIWSKYVNKLEDLKNEENSIEAVHCLNHMVTSSFVYVEDCLKYLSALKDPAVFRFCATPQVMAIGTLALCYNNINVFRSRVKLRRGLIAKIIERTRTMSDVYGAFFEFCSCMKSKVDKHDPNASKTESRLEAIQQICINSGMLNYRRFYIMRSEKGYDSALEIFKERPVTSRLHTSSGMKGNTKMLLMIINIRAF</sequence>
<keyword evidence="8" id="KW-1185">Reference proteome</keyword>
<dbReference type="SUPFAM" id="SSF48576">
    <property type="entry name" value="Terpenoid synthases"/>
    <property type="match status" value="1"/>
</dbReference>
<comment type="pathway">
    <text evidence="5">Terpene metabolism; lanosterol biosynthesis; lanosterol from farnesyl diphosphate: step 1/3.</text>
</comment>
<gene>
    <name evidence="7" type="ORF">CRG98_041015</name>
</gene>
<dbReference type="NCBIfam" id="TIGR01559">
    <property type="entry name" value="squal_synth"/>
    <property type="match status" value="1"/>
</dbReference>
<accession>A0A2I0I3P7</accession>
<dbReference type="EC" id="2.5.1.21" evidence="3 5"/>
<protein>
    <recommendedName>
        <fullName evidence="3 5">Squalene synthase</fullName>
        <ecNumber evidence="3 5">2.5.1.21</ecNumber>
    </recommendedName>
</protein>
<dbReference type="Gene3D" id="1.10.600.10">
    <property type="entry name" value="Farnesyl Diphosphate Synthase"/>
    <property type="match status" value="1"/>
</dbReference>
<evidence type="ECO:0000256" key="4">
    <source>
        <dbReference type="ARBA" id="ARBA00022679"/>
    </source>
</evidence>
<proteinExistence type="inferred from homology"/>
<dbReference type="STRING" id="22663.A0A2I0I3P7"/>
<evidence type="ECO:0000313" key="7">
    <source>
        <dbReference type="EMBL" id="PKI38582.1"/>
    </source>
</evidence>
<dbReference type="InterPro" id="IPR008949">
    <property type="entry name" value="Isoprenoid_synthase_dom_sf"/>
</dbReference>
<organism evidence="7 8">
    <name type="scientific">Punica granatum</name>
    <name type="common">Pomegranate</name>
    <dbReference type="NCBI Taxonomy" id="22663"/>
    <lineage>
        <taxon>Eukaryota</taxon>
        <taxon>Viridiplantae</taxon>
        <taxon>Streptophyta</taxon>
        <taxon>Embryophyta</taxon>
        <taxon>Tracheophyta</taxon>
        <taxon>Spermatophyta</taxon>
        <taxon>Magnoliopsida</taxon>
        <taxon>eudicotyledons</taxon>
        <taxon>Gunneridae</taxon>
        <taxon>Pentapetalae</taxon>
        <taxon>rosids</taxon>
        <taxon>malvids</taxon>
        <taxon>Myrtales</taxon>
        <taxon>Lythraceae</taxon>
        <taxon>Punica</taxon>
    </lineage>
</organism>
<evidence type="ECO:0000256" key="6">
    <source>
        <dbReference type="SAM" id="MobiDB-lite"/>
    </source>
</evidence>
<evidence type="ECO:0000256" key="3">
    <source>
        <dbReference type="ARBA" id="ARBA00012373"/>
    </source>
</evidence>
<comment type="caution">
    <text evidence="7">The sequence shown here is derived from an EMBL/GenBank/DDBJ whole genome shotgun (WGS) entry which is preliminary data.</text>
</comment>
<dbReference type="SFLD" id="SFLDG01018">
    <property type="entry name" value="Squalene/Phytoene_Synthase_Lik"/>
    <property type="match status" value="1"/>
</dbReference>
<evidence type="ECO:0000313" key="8">
    <source>
        <dbReference type="Proteomes" id="UP000233551"/>
    </source>
</evidence>
<dbReference type="InterPro" id="IPR002060">
    <property type="entry name" value="Squ/phyt_synthse"/>
</dbReference>
<comment type="function">
    <text evidence="5">Catalyzes the condensation of 2 farnesyl pyrophosphate (FPP) moieties to form squalene.</text>
</comment>
<comment type="catalytic activity">
    <reaction evidence="5">
        <text>2 (2E,6E)-farnesyl diphosphate + NADPH + H(+) = squalene + 2 diphosphate + NADP(+)</text>
        <dbReference type="Rhea" id="RHEA:32295"/>
        <dbReference type="ChEBI" id="CHEBI:15378"/>
        <dbReference type="ChEBI" id="CHEBI:15440"/>
        <dbReference type="ChEBI" id="CHEBI:33019"/>
        <dbReference type="ChEBI" id="CHEBI:57783"/>
        <dbReference type="ChEBI" id="CHEBI:58349"/>
        <dbReference type="ChEBI" id="CHEBI:175763"/>
        <dbReference type="EC" id="2.5.1.21"/>
    </reaction>
</comment>
<dbReference type="GO" id="GO:0051996">
    <property type="term" value="F:squalene synthase [NAD(P)H] activity"/>
    <property type="evidence" value="ECO:0007669"/>
    <property type="project" value="UniProtKB-UniRule"/>
</dbReference>
<comment type="catalytic activity">
    <reaction evidence="5">
        <text>2 (2E,6E)-farnesyl diphosphate + NADH + H(+) = squalene + 2 diphosphate + NAD(+)</text>
        <dbReference type="Rhea" id="RHEA:32299"/>
        <dbReference type="ChEBI" id="CHEBI:15378"/>
        <dbReference type="ChEBI" id="CHEBI:15440"/>
        <dbReference type="ChEBI" id="CHEBI:33019"/>
        <dbReference type="ChEBI" id="CHEBI:57540"/>
        <dbReference type="ChEBI" id="CHEBI:57945"/>
        <dbReference type="ChEBI" id="CHEBI:175763"/>
        <dbReference type="EC" id="2.5.1.21"/>
    </reaction>
</comment>
<evidence type="ECO:0000256" key="1">
    <source>
        <dbReference type="ARBA" id="ARBA00001946"/>
    </source>
</evidence>
<dbReference type="GO" id="GO:0008610">
    <property type="term" value="P:lipid biosynthetic process"/>
    <property type="evidence" value="ECO:0007669"/>
    <property type="project" value="InterPro"/>
</dbReference>
<feature type="compositionally biased region" description="Basic and acidic residues" evidence="6">
    <location>
        <begin position="14"/>
        <end position="23"/>
    </location>
</feature>
<dbReference type="GO" id="GO:0005789">
    <property type="term" value="C:endoplasmic reticulum membrane"/>
    <property type="evidence" value="ECO:0007669"/>
    <property type="project" value="TreeGrafter"/>
</dbReference>
<dbReference type="InterPro" id="IPR044844">
    <property type="entry name" value="Trans_IPPS_euk-type"/>
</dbReference>
<dbReference type="GO" id="GO:0055056">
    <property type="term" value="F:D-glucose transmembrane transporter activity"/>
    <property type="evidence" value="ECO:0007669"/>
    <property type="project" value="UniProtKB-UniRule"/>
</dbReference>
<dbReference type="InterPro" id="IPR033904">
    <property type="entry name" value="Trans_IPPS_HH"/>
</dbReference>
<evidence type="ECO:0000256" key="2">
    <source>
        <dbReference type="ARBA" id="ARBA00006251"/>
    </source>
</evidence>
<comment type="cofactor">
    <cofactor evidence="1 5">
        <name>Mg(2+)</name>
        <dbReference type="ChEBI" id="CHEBI:18420"/>
    </cofactor>
</comment>
<dbReference type="InterPro" id="IPR006449">
    <property type="entry name" value="Squal_synth-like"/>
</dbReference>
<name>A0A2I0I3P7_PUNGR</name>
<dbReference type="Proteomes" id="UP000233551">
    <property type="component" value="Unassembled WGS sequence"/>
</dbReference>
<reference evidence="7 8" key="1">
    <citation type="submission" date="2017-11" db="EMBL/GenBank/DDBJ databases">
        <title>De-novo sequencing of pomegranate (Punica granatum L.) genome.</title>
        <authorList>
            <person name="Akparov Z."/>
            <person name="Amiraslanov A."/>
            <person name="Hajiyeva S."/>
            <person name="Abbasov M."/>
            <person name="Kaur K."/>
            <person name="Hamwieh A."/>
            <person name="Solovyev V."/>
            <person name="Salamov A."/>
            <person name="Braich B."/>
            <person name="Kosarev P."/>
            <person name="Mahmoud A."/>
            <person name="Hajiyev E."/>
            <person name="Babayeva S."/>
            <person name="Izzatullayeva V."/>
            <person name="Mammadov A."/>
            <person name="Mammadov A."/>
            <person name="Sharifova S."/>
            <person name="Ojaghi J."/>
            <person name="Eynullazada K."/>
            <person name="Bayramov B."/>
            <person name="Abdulazimova A."/>
            <person name="Shahmuradov I."/>
        </authorList>
    </citation>
    <scope>NUCLEOTIDE SEQUENCE [LARGE SCALE GENOMIC DNA]</scope>
    <source>
        <strain evidence="8">cv. AG2017</strain>
        <tissue evidence="7">Leaf</tissue>
    </source>
</reference>
<dbReference type="PANTHER" id="PTHR11626:SF2">
    <property type="entry name" value="SQUALENE SYNTHASE"/>
    <property type="match status" value="1"/>
</dbReference>
<dbReference type="CDD" id="cd00683">
    <property type="entry name" value="Trans_IPPS_HH"/>
    <property type="match status" value="1"/>
</dbReference>
<dbReference type="GO" id="GO:0045338">
    <property type="term" value="P:farnesyl diphosphate metabolic process"/>
    <property type="evidence" value="ECO:0007669"/>
    <property type="project" value="InterPro"/>
</dbReference>
<evidence type="ECO:0000256" key="5">
    <source>
        <dbReference type="RuleBase" id="RU368088"/>
    </source>
</evidence>
<comment type="similarity">
    <text evidence="2 5">Belongs to the phytoene/squalene synthase family.</text>
</comment>
<dbReference type="UniPathway" id="UPA00767">
    <property type="reaction ID" value="UER00751"/>
</dbReference>
<dbReference type="FunFam" id="1.10.600.10:FF:000012">
    <property type="entry name" value="Squalene synthase 1"/>
    <property type="match status" value="1"/>
</dbReference>
<dbReference type="SFLD" id="SFLDS00005">
    <property type="entry name" value="Isoprenoid_Synthase_Type_I"/>
    <property type="match status" value="1"/>
</dbReference>
<dbReference type="Pfam" id="PF00494">
    <property type="entry name" value="SQS_PSY"/>
    <property type="match status" value="1"/>
</dbReference>
<dbReference type="EMBL" id="PGOL01004056">
    <property type="protein sequence ID" value="PKI38582.1"/>
    <property type="molecule type" value="Genomic_DNA"/>
</dbReference>
<dbReference type="AlphaFoldDB" id="A0A2I0I3P7"/>
<keyword evidence="4 5" id="KW-0808">Transferase</keyword>